<evidence type="ECO:0000313" key="3">
    <source>
        <dbReference type="Proteomes" id="UP001447008"/>
    </source>
</evidence>
<proteinExistence type="predicted"/>
<feature type="signal peptide" evidence="1">
    <location>
        <begin position="1"/>
        <end position="21"/>
    </location>
</feature>
<evidence type="ECO:0000256" key="1">
    <source>
        <dbReference type="SAM" id="SignalP"/>
    </source>
</evidence>
<protein>
    <recommendedName>
        <fullName evidence="4">Carboxypeptidase regulatory-like domain-containing protein</fullName>
    </recommendedName>
</protein>
<reference evidence="2 3" key="1">
    <citation type="submission" date="2024-03" db="EMBL/GenBank/DDBJ databases">
        <title>Pseudoalteromonas qingdaonensis sp. nov., isolated from the intestines of marine benthic organisms.</title>
        <authorList>
            <person name="Lin X."/>
            <person name="Fang S."/>
            <person name="Hu X."/>
        </authorList>
    </citation>
    <scope>NUCLEOTIDE SEQUENCE [LARGE SCALE GENOMIC DNA]</scope>
    <source>
        <strain evidence="2 3">YIC-827</strain>
    </source>
</reference>
<name>A0ABU9MZK7_9GAMM</name>
<organism evidence="2 3">
    <name type="scientific">Pseudoalteromonas qingdaonensis</name>
    <dbReference type="NCBI Taxonomy" id="3131913"/>
    <lineage>
        <taxon>Bacteria</taxon>
        <taxon>Pseudomonadati</taxon>
        <taxon>Pseudomonadota</taxon>
        <taxon>Gammaproteobacteria</taxon>
        <taxon>Alteromonadales</taxon>
        <taxon>Pseudoalteromonadaceae</taxon>
        <taxon>Pseudoalteromonas</taxon>
    </lineage>
</organism>
<feature type="chain" id="PRO_5045492050" description="Carboxypeptidase regulatory-like domain-containing protein" evidence="1">
    <location>
        <begin position="22"/>
        <end position="687"/>
    </location>
</feature>
<keyword evidence="1" id="KW-0732">Signal</keyword>
<keyword evidence="3" id="KW-1185">Reference proteome</keyword>
<dbReference type="Proteomes" id="UP001447008">
    <property type="component" value="Unassembled WGS sequence"/>
</dbReference>
<evidence type="ECO:0008006" key="4">
    <source>
        <dbReference type="Google" id="ProtNLM"/>
    </source>
</evidence>
<dbReference type="EMBL" id="JBCGCU010000010">
    <property type="protein sequence ID" value="MEM0515752.1"/>
    <property type="molecule type" value="Genomic_DNA"/>
</dbReference>
<gene>
    <name evidence="2" type="ORF">WCN91_10075</name>
</gene>
<accession>A0ABU9MZK7</accession>
<comment type="caution">
    <text evidence="2">The sequence shown here is derived from an EMBL/GenBank/DDBJ whole genome shotgun (WGS) entry which is preliminary data.</text>
</comment>
<dbReference type="RefSeq" id="WP_342678663.1">
    <property type="nucleotide sequence ID" value="NZ_JBCGCU010000010.1"/>
</dbReference>
<dbReference type="PROSITE" id="PS51257">
    <property type="entry name" value="PROKAR_LIPOPROTEIN"/>
    <property type="match status" value="1"/>
</dbReference>
<evidence type="ECO:0000313" key="2">
    <source>
        <dbReference type="EMBL" id="MEM0515752.1"/>
    </source>
</evidence>
<sequence length="687" mass="75174">MFRKLLISCLLAVVLSGCGSGNDEPEPITRPIVTPEVLEGYIVGAIDSPISKIHYSTSKGTSGLTDAHGKFLYMAGDTITFSISGIEFPPIPAKEKITPLDFGGEGADLTNTTFLNSIRILQTLDNDGDPENGIMITEEVTVSLSLSGITLDVSSDNFEKEANTLLPGALVDTYIEDVTLVSSEEALRHFIDSLQNQVLGSWIHKEENGGINLLTFLQGNRYLITHSASDNLDQIAGSAEYGMYSWDPITTNFEITKVLEESDMSGGLYDASNPSSSKNLSLSVTDSGELKVLFSEGDKVTFTAVADDDNELIGSWFFNQANAPLDMLGGTILTFLDDANYVVSHTYNNEKYNGDEIIRAASEWNTYSLSGVNALWLGTPSVELDGGAGLYDKSDPDKTIVLSLTNNGDLTLKYPTEDRALARIGSFTTTLRDYDNHSTSALVKRVNHRFSNGYDATYQAGLISYDPSGYYGDIVKDTIDISLLADGTGSMLISTNNETRLISHWSVSNSGVLRIFEADEADAYWKITPLMSKSGEGVIIESLEMDISYTAPVTENSETAFSVADIQASYHVYYDEQTNSAYIATLHFDHANNLVTATDEQEGDMEFHGQFTMQGGGKVIKMLFLEHANSYQYMVHKGFSEELYNICWVDESDDIDYMVNNNIGACNQFLATSEEAAQRAKTLLTPQ</sequence>